<organism evidence="8">
    <name type="scientific">Hymenolepis diminuta</name>
    <name type="common">Rat tapeworm</name>
    <dbReference type="NCBI Taxonomy" id="6216"/>
    <lineage>
        <taxon>Eukaryota</taxon>
        <taxon>Metazoa</taxon>
        <taxon>Spiralia</taxon>
        <taxon>Lophotrochozoa</taxon>
        <taxon>Platyhelminthes</taxon>
        <taxon>Cestoda</taxon>
        <taxon>Eucestoda</taxon>
        <taxon>Cyclophyllidea</taxon>
        <taxon>Hymenolepididae</taxon>
        <taxon>Hymenolepis</taxon>
    </lineage>
</organism>
<keyword evidence="2 4" id="KW-0862">Zinc</keyword>
<feature type="domain" description="LIM zinc-binding" evidence="5">
    <location>
        <begin position="4"/>
        <end position="75"/>
    </location>
</feature>
<evidence type="ECO:0000256" key="2">
    <source>
        <dbReference type="ARBA" id="ARBA00022833"/>
    </source>
</evidence>
<gene>
    <name evidence="6" type="ORF">HDID_LOCUS2311</name>
</gene>
<reference evidence="8" key="1">
    <citation type="submission" date="2017-02" db="UniProtKB">
        <authorList>
            <consortium name="WormBaseParasite"/>
        </authorList>
    </citation>
    <scope>IDENTIFICATION</scope>
</reference>
<name>A0A0R3SCJ4_HYMDI</name>
<dbReference type="PANTHER" id="PTHR24213">
    <property type="entry name" value="ACTIN-BINDING LIM PROTEIN"/>
    <property type="match status" value="1"/>
</dbReference>
<dbReference type="OrthoDB" id="1746725at2759"/>
<dbReference type="GO" id="GO:0015629">
    <property type="term" value="C:actin cytoskeleton"/>
    <property type="evidence" value="ECO:0007669"/>
    <property type="project" value="TreeGrafter"/>
</dbReference>
<dbReference type="SMART" id="SM00132">
    <property type="entry name" value="LIM"/>
    <property type="match status" value="1"/>
</dbReference>
<keyword evidence="3 4" id="KW-0440">LIM domain</keyword>
<dbReference type="AlphaFoldDB" id="A0A0R3SCJ4"/>
<evidence type="ECO:0000256" key="1">
    <source>
        <dbReference type="ARBA" id="ARBA00022723"/>
    </source>
</evidence>
<sequence length="115" mass="13101">MGKVDCEVCKKRCKGNVLKANDKYFHKDCFKCSGKFKVPLFNFFAECKSSLKTGGFFMKNDKYYCQKDYQKISTPRCKVCGEVLVGDIVSALSYSFHKGCFICIGSTVVVFFRSF</sequence>
<dbReference type="STRING" id="6216.A0A0R3SCJ4"/>
<protein>
    <submittedName>
        <fullName evidence="8">LIM zinc-binding domain-containing protein</fullName>
    </submittedName>
</protein>
<dbReference type="PROSITE" id="PS50023">
    <property type="entry name" value="LIM_DOMAIN_2"/>
    <property type="match status" value="1"/>
</dbReference>
<dbReference type="WBParaSite" id="HDID_0000231001-mRNA-1">
    <property type="protein sequence ID" value="HDID_0000231001-mRNA-1"/>
    <property type="gene ID" value="HDID_0000231001"/>
</dbReference>
<dbReference type="SUPFAM" id="SSF57716">
    <property type="entry name" value="Glucocorticoid receptor-like (DNA-binding domain)"/>
    <property type="match status" value="1"/>
</dbReference>
<evidence type="ECO:0000259" key="5">
    <source>
        <dbReference type="PROSITE" id="PS50023"/>
    </source>
</evidence>
<dbReference type="GO" id="GO:0051015">
    <property type="term" value="F:actin filament binding"/>
    <property type="evidence" value="ECO:0007669"/>
    <property type="project" value="TreeGrafter"/>
</dbReference>
<dbReference type="GO" id="GO:0030032">
    <property type="term" value="P:lamellipodium assembly"/>
    <property type="evidence" value="ECO:0007669"/>
    <property type="project" value="TreeGrafter"/>
</dbReference>
<dbReference type="InterPro" id="IPR051618">
    <property type="entry name" value="Actin-binding_LIM"/>
</dbReference>
<evidence type="ECO:0000256" key="4">
    <source>
        <dbReference type="PROSITE-ProRule" id="PRU00125"/>
    </source>
</evidence>
<proteinExistence type="predicted"/>
<dbReference type="EMBL" id="UYSG01000551">
    <property type="protein sequence ID" value="VDL19772.1"/>
    <property type="molecule type" value="Genomic_DNA"/>
</dbReference>
<evidence type="ECO:0000313" key="8">
    <source>
        <dbReference type="WBParaSite" id="HDID_0000231001-mRNA-1"/>
    </source>
</evidence>
<reference evidence="6 7" key="2">
    <citation type="submission" date="2018-11" db="EMBL/GenBank/DDBJ databases">
        <authorList>
            <consortium name="Pathogen Informatics"/>
        </authorList>
    </citation>
    <scope>NUCLEOTIDE SEQUENCE [LARGE SCALE GENOMIC DNA]</scope>
</reference>
<evidence type="ECO:0000256" key="3">
    <source>
        <dbReference type="ARBA" id="ARBA00023038"/>
    </source>
</evidence>
<dbReference type="Pfam" id="PF00412">
    <property type="entry name" value="LIM"/>
    <property type="match status" value="1"/>
</dbReference>
<evidence type="ECO:0000313" key="7">
    <source>
        <dbReference type="Proteomes" id="UP000274504"/>
    </source>
</evidence>
<dbReference type="PANTHER" id="PTHR24213:SF9">
    <property type="entry name" value="UNCOORDINATED 115A, ISOFORM B-RELATED"/>
    <property type="match status" value="1"/>
</dbReference>
<dbReference type="InterPro" id="IPR001781">
    <property type="entry name" value="Znf_LIM"/>
</dbReference>
<keyword evidence="1 4" id="KW-0479">Metal-binding</keyword>
<dbReference type="GO" id="GO:0046872">
    <property type="term" value="F:metal ion binding"/>
    <property type="evidence" value="ECO:0007669"/>
    <property type="project" value="UniProtKB-KW"/>
</dbReference>
<evidence type="ECO:0000313" key="6">
    <source>
        <dbReference type="EMBL" id="VDL19772.1"/>
    </source>
</evidence>
<dbReference type="Gene3D" id="2.10.110.10">
    <property type="entry name" value="Cysteine Rich Protein"/>
    <property type="match status" value="2"/>
</dbReference>
<dbReference type="Proteomes" id="UP000274504">
    <property type="component" value="Unassembled WGS sequence"/>
</dbReference>
<accession>A0A0R3SCJ4</accession>